<evidence type="ECO:0000256" key="8">
    <source>
        <dbReference type="ARBA" id="ARBA00023306"/>
    </source>
</evidence>
<evidence type="ECO:0000256" key="2">
    <source>
        <dbReference type="ARBA" id="ARBA00010940"/>
    </source>
</evidence>
<keyword evidence="13" id="KW-1185">Reference proteome</keyword>
<dbReference type="Gene3D" id="1.10.10.10">
    <property type="entry name" value="Winged helix-like DNA-binding domain superfamily/Winged helix DNA-binding domain"/>
    <property type="match status" value="2"/>
</dbReference>
<comment type="subcellular location">
    <subcellularLocation>
        <location evidence="1 9">Nucleus</location>
    </subcellularLocation>
</comment>
<comment type="similarity">
    <text evidence="2 9">Belongs to the E2F/DP family.</text>
</comment>
<evidence type="ECO:0000256" key="10">
    <source>
        <dbReference type="SAM" id="MobiDB-lite"/>
    </source>
</evidence>
<evidence type="ECO:0000256" key="3">
    <source>
        <dbReference type="ARBA" id="ARBA00022491"/>
    </source>
</evidence>
<evidence type="ECO:0000313" key="13">
    <source>
        <dbReference type="Proteomes" id="UP000077755"/>
    </source>
</evidence>
<evidence type="ECO:0000256" key="5">
    <source>
        <dbReference type="ARBA" id="ARBA00023125"/>
    </source>
</evidence>
<dbReference type="InterPro" id="IPR036390">
    <property type="entry name" value="WH_DNA-bd_sf"/>
</dbReference>
<reference evidence="12" key="2">
    <citation type="submission" date="2022-03" db="EMBL/GenBank/DDBJ databases">
        <title>Draft title - Genomic analysis of global carrot germplasm unveils the trajectory of domestication and the origin of high carotenoid orange carrot.</title>
        <authorList>
            <person name="Iorizzo M."/>
            <person name="Ellison S."/>
            <person name="Senalik D."/>
            <person name="Macko-Podgorni A."/>
            <person name="Grzebelus D."/>
            <person name="Bostan H."/>
            <person name="Rolling W."/>
            <person name="Curaba J."/>
            <person name="Simon P."/>
        </authorList>
    </citation>
    <scope>NUCLEOTIDE SEQUENCE</scope>
    <source>
        <tissue evidence="12">Leaf</tissue>
    </source>
</reference>
<dbReference type="Pfam" id="PF02319">
    <property type="entry name" value="WHD_E2F_TDP"/>
    <property type="match status" value="2"/>
</dbReference>
<name>A0AAF0X0H4_DAUCS</name>
<evidence type="ECO:0000256" key="4">
    <source>
        <dbReference type="ARBA" id="ARBA00023015"/>
    </source>
</evidence>
<evidence type="ECO:0000313" key="12">
    <source>
        <dbReference type="EMBL" id="WOG99515.1"/>
    </source>
</evidence>
<dbReference type="InterPro" id="IPR036388">
    <property type="entry name" value="WH-like_DNA-bd_sf"/>
</dbReference>
<organism evidence="12 13">
    <name type="scientific">Daucus carota subsp. sativus</name>
    <name type="common">Carrot</name>
    <dbReference type="NCBI Taxonomy" id="79200"/>
    <lineage>
        <taxon>Eukaryota</taxon>
        <taxon>Viridiplantae</taxon>
        <taxon>Streptophyta</taxon>
        <taxon>Embryophyta</taxon>
        <taxon>Tracheophyta</taxon>
        <taxon>Spermatophyta</taxon>
        <taxon>Magnoliopsida</taxon>
        <taxon>eudicotyledons</taxon>
        <taxon>Gunneridae</taxon>
        <taxon>Pentapetalae</taxon>
        <taxon>asterids</taxon>
        <taxon>campanulids</taxon>
        <taxon>Apiales</taxon>
        <taxon>Apiaceae</taxon>
        <taxon>Apioideae</taxon>
        <taxon>Scandiceae</taxon>
        <taxon>Daucinae</taxon>
        <taxon>Daucus</taxon>
        <taxon>Daucus sect. Daucus</taxon>
    </lineage>
</organism>
<keyword evidence="6 9" id="KW-0804">Transcription</keyword>
<feature type="region of interest" description="Disordered" evidence="10">
    <location>
        <begin position="131"/>
        <end position="156"/>
    </location>
</feature>
<dbReference type="AlphaFoldDB" id="A0AAF0X0H4"/>
<evidence type="ECO:0000256" key="7">
    <source>
        <dbReference type="ARBA" id="ARBA00023242"/>
    </source>
</evidence>
<dbReference type="PANTHER" id="PTHR12081:SF106">
    <property type="entry name" value="E2F TRANSCRIPTION FACTOR-LIKE E2FE"/>
    <property type="match status" value="1"/>
</dbReference>
<dbReference type="GO" id="GO:0090575">
    <property type="term" value="C:RNA polymerase II transcription regulator complex"/>
    <property type="evidence" value="ECO:0007669"/>
    <property type="project" value="TreeGrafter"/>
</dbReference>
<dbReference type="PANTHER" id="PTHR12081">
    <property type="entry name" value="TRANSCRIPTION FACTOR E2F"/>
    <property type="match status" value="1"/>
</dbReference>
<protein>
    <recommendedName>
        <fullName evidence="11">E2F/DP family winged-helix DNA-binding domain-containing protein</fullName>
    </recommendedName>
</protein>
<keyword evidence="4 9" id="KW-0805">Transcription regulation</keyword>
<proteinExistence type="inferred from homology"/>
<dbReference type="InterPro" id="IPR015633">
    <property type="entry name" value="E2F"/>
</dbReference>
<evidence type="ECO:0000256" key="1">
    <source>
        <dbReference type="ARBA" id="ARBA00004123"/>
    </source>
</evidence>
<feature type="compositionally biased region" description="Low complexity" evidence="10">
    <location>
        <begin position="1"/>
        <end position="17"/>
    </location>
</feature>
<keyword evidence="8" id="KW-0131">Cell cycle</keyword>
<dbReference type="InterPro" id="IPR003316">
    <property type="entry name" value="E2F_WHTH_DNA-bd_dom"/>
</dbReference>
<feature type="domain" description="E2F/DP family winged-helix DNA-binding" evidence="11">
    <location>
        <begin position="26"/>
        <end position="91"/>
    </location>
</feature>
<dbReference type="GO" id="GO:0000981">
    <property type="term" value="F:DNA-binding transcription factor activity, RNA polymerase II-specific"/>
    <property type="evidence" value="ECO:0007669"/>
    <property type="project" value="TreeGrafter"/>
</dbReference>
<dbReference type="FunFam" id="1.10.10.10:FF:000295">
    <property type="entry name" value="E2F transcription factor-like E2FE"/>
    <property type="match status" value="1"/>
</dbReference>
<feature type="domain" description="E2F/DP family winged-helix DNA-binding" evidence="11">
    <location>
        <begin position="161"/>
        <end position="241"/>
    </location>
</feature>
<sequence>MALLSSNSKDSSSCVPSGSRDSNYCRKQKSLGLLCSNFLSLYDRDGIDTIGLDDAAARLGVERRRIYDIVNVLESIGLLTKKAKNRYSWKGFGVIPKTLQLLKQEGLKESYTSFEDPLPFKVLDDEVDEKFQSSNNSSQTDKSNASSVPKIPGLGASKSERKEKSLGLLTQNFVKLFLCSEVEMISLDEAAKILLGDAHDMSMMRTKVRRLYDIANVLSSMNFIEKTHHPETRKPAFRWLGMKGKSQMASTNALILESKKRTFGTELTNTSLKRCRGAPSLNTAADQATITPSQIRAECMTAKKAVDVSDSEKGSLQNVQNYHYGPFAPINVLKTQPSSNDERKQPRDWESLAKAHTPQYHNQALRDLFCHYMEAWGSWCSEVAGKNPIQLQS</sequence>
<dbReference type="EMBL" id="CP093347">
    <property type="protein sequence ID" value="WOG99515.1"/>
    <property type="molecule type" value="Genomic_DNA"/>
</dbReference>
<keyword evidence="5 9" id="KW-0238">DNA-binding</keyword>
<accession>A0AAF0X0H4</accession>
<feature type="region of interest" description="Disordered" evidence="10">
    <location>
        <begin position="1"/>
        <end position="23"/>
    </location>
</feature>
<reference evidence="12" key="1">
    <citation type="journal article" date="2016" name="Nat. Genet.">
        <title>A high-quality carrot genome assembly provides new insights into carotenoid accumulation and asterid genome evolution.</title>
        <authorList>
            <person name="Iorizzo M."/>
            <person name="Ellison S."/>
            <person name="Senalik D."/>
            <person name="Zeng P."/>
            <person name="Satapoomin P."/>
            <person name="Huang J."/>
            <person name="Bowman M."/>
            <person name="Iovene M."/>
            <person name="Sanseverino W."/>
            <person name="Cavagnaro P."/>
            <person name="Yildiz M."/>
            <person name="Macko-Podgorni A."/>
            <person name="Moranska E."/>
            <person name="Grzebelus E."/>
            <person name="Grzebelus D."/>
            <person name="Ashrafi H."/>
            <person name="Zheng Z."/>
            <person name="Cheng S."/>
            <person name="Spooner D."/>
            <person name="Van Deynze A."/>
            <person name="Simon P."/>
        </authorList>
    </citation>
    <scope>NUCLEOTIDE SEQUENCE</scope>
    <source>
        <tissue evidence="12">Leaf</tissue>
    </source>
</reference>
<dbReference type="GO" id="GO:0000978">
    <property type="term" value="F:RNA polymerase II cis-regulatory region sequence-specific DNA binding"/>
    <property type="evidence" value="ECO:0007669"/>
    <property type="project" value="InterPro"/>
</dbReference>
<feature type="compositionally biased region" description="Polar residues" evidence="10">
    <location>
        <begin position="132"/>
        <end position="147"/>
    </location>
</feature>
<dbReference type="SMART" id="SM01372">
    <property type="entry name" value="E2F_TDP"/>
    <property type="match status" value="2"/>
</dbReference>
<dbReference type="FunFam" id="1.10.10.10:FF:000073">
    <property type="entry name" value="E2F transcription factor 8"/>
    <property type="match status" value="1"/>
</dbReference>
<dbReference type="SUPFAM" id="SSF46785">
    <property type="entry name" value="Winged helix' DNA-binding domain"/>
    <property type="match status" value="2"/>
</dbReference>
<keyword evidence="3" id="KW-0678">Repressor</keyword>
<gene>
    <name evidence="12" type="ORF">DCAR_0518868</name>
</gene>
<evidence type="ECO:0000259" key="11">
    <source>
        <dbReference type="SMART" id="SM01372"/>
    </source>
</evidence>
<keyword evidence="7 9" id="KW-0539">Nucleus</keyword>
<evidence type="ECO:0000256" key="6">
    <source>
        <dbReference type="ARBA" id="ARBA00023163"/>
    </source>
</evidence>
<evidence type="ECO:0000256" key="9">
    <source>
        <dbReference type="RuleBase" id="RU003796"/>
    </source>
</evidence>
<dbReference type="Proteomes" id="UP000077755">
    <property type="component" value="Chromosome 5"/>
</dbReference>